<dbReference type="PANTHER" id="PTHR30461:SF23">
    <property type="entry name" value="DNA RECOMBINASE-RELATED"/>
    <property type="match status" value="1"/>
</dbReference>
<dbReference type="Gene3D" id="3.40.50.1390">
    <property type="entry name" value="Resolvase, N-terminal catalytic domain"/>
    <property type="match status" value="1"/>
</dbReference>
<organism evidence="3 4">
    <name type="scientific">Candidatus Woesebacteria bacterium GW2011_GWB1_39_10</name>
    <dbReference type="NCBI Taxonomy" id="1618572"/>
    <lineage>
        <taxon>Bacteria</taxon>
        <taxon>Candidatus Woeseibacteriota</taxon>
    </lineage>
</organism>
<dbReference type="InterPro" id="IPR011109">
    <property type="entry name" value="DNA_bind_recombinase_dom"/>
</dbReference>
<proteinExistence type="predicted"/>
<name>A0A0G0LKJ6_9BACT</name>
<evidence type="ECO:0000259" key="1">
    <source>
        <dbReference type="PROSITE" id="PS51736"/>
    </source>
</evidence>
<dbReference type="GO" id="GO:0003677">
    <property type="term" value="F:DNA binding"/>
    <property type="evidence" value="ECO:0007669"/>
    <property type="project" value="InterPro"/>
</dbReference>
<dbReference type="InterPro" id="IPR025827">
    <property type="entry name" value="Zn_ribbon_recom_dom"/>
</dbReference>
<dbReference type="PANTHER" id="PTHR30461">
    <property type="entry name" value="DNA-INVERTASE FROM LAMBDOID PROPHAGE"/>
    <property type="match status" value="1"/>
</dbReference>
<dbReference type="Pfam" id="PF13408">
    <property type="entry name" value="Zn_ribbon_recom"/>
    <property type="match status" value="1"/>
</dbReference>
<dbReference type="InterPro" id="IPR006119">
    <property type="entry name" value="Resolv_N"/>
</dbReference>
<dbReference type="Gene3D" id="3.90.1750.20">
    <property type="entry name" value="Putative Large Serine Recombinase, Chain B, Domain 2"/>
    <property type="match status" value="1"/>
</dbReference>
<evidence type="ECO:0000259" key="2">
    <source>
        <dbReference type="PROSITE" id="PS51737"/>
    </source>
</evidence>
<accession>A0A0G0LKJ6</accession>
<dbReference type="PROSITE" id="PS51737">
    <property type="entry name" value="RECOMBINASE_DNA_BIND"/>
    <property type="match status" value="1"/>
</dbReference>
<dbReference type="EMBL" id="LBVU01000006">
    <property type="protein sequence ID" value="KKQ91547.1"/>
    <property type="molecule type" value="Genomic_DNA"/>
</dbReference>
<sequence>MKYIGYCRKSTDEKDKQILSIDAQIAELKEFAKKQNLEILDFVIESRTAKIPGRPYFNDVLKRIEKGEAQGIVSWHPDRLARNSVDGGKIIYSLDTGRLIDLKFPSFWFENSPQGKFVLNIAFSQSKYYIDNLSENVKRGMKHKVRIGVWPVQAPIGYLNDKLTKTIVVDPIRHKIIKKCFEMFATGKHSFTSISDYLFNIGVKSRSNKKIKVDTIKRMLCNRFYLGILNYKGELHKGIHKPIISKQLFEAIQKQISRFERPRYNGHDFPFIGLARCGECGGAITAESHSRKYKNGNSPTFTYYRCTKKFGKCDQKYISEVNLAKQLRKSVRNITIPIEWKEKWLELLEQDKSNESVKAIENTALTETELQTTEIKLSKLLDTYLDGIVNEEDYKVKKNELFNTKLNLQEKIEQIKQNGNNWLEPLEHFIMSAFQAQKIAAEKNELQNLSNFARSACSNFFLTDQHLQCSYNLGFNSLKTICGSPHPATYLSEKSFSVSRDGFEPSTFSLRGNCSTAELTAHII</sequence>
<dbReference type="CDD" id="cd00338">
    <property type="entry name" value="Ser_Recombinase"/>
    <property type="match status" value="1"/>
</dbReference>
<comment type="caution">
    <text evidence="3">The sequence shown here is derived from an EMBL/GenBank/DDBJ whole genome shotgun (WGS) entry which is preliminary data.</text>
</comment>
<feature type="domain" description="Resolvase/invertase-type recombinase catalytic" evidence="1">
    <location>
        <begin position="2"/>
        <end position="148"/>
    </location>
</feature>
<dbReference type="PROSITE" id="PS51736">
    <property type="entry name" value="RECOMBINASES_3"/>
    <property type="match status" value="1"/>
</dbReference>
<dbReference type="InterPro" id="IPR050639">
    <property type="entry name" value="SSR_resolvase"/>
</dbReference>
<reference evidence="3 4" key="1">
    <citation type="journal article" date="2015" name="Nature">
        <title>rRNA introns, odd ribosomes, and small enigmatic genomes across a large radiation of phyla.</title>
        <authorList>
            <person name="Brown C.T."/>
            <person name="Hug L.A."/>
            <person name="Thomas B.C."/>
            <person name="Sharon I."/>
            <person name="Castelle C.J."/>
            <person name="Singh A."/>
            <person name="Wilkins M.J."/>
            <person name="Williams K.H."/>
            <person name="Banfield J.F."/>
        </authorList>
    </citation>
    <scope>NUCLEOTIDE SEQUENCE [LARGE SCALE GENOMIC DNA]</scope>
</reference>
<dbReference type="GO" id="GO:0000150">
    <property type="term" value="F:DNA strand exchange activity"/>
    <property type="evidence" value="ECO:0007669"/>
    <property type="project" value="InterPro"/>
</dbReference>
<dbReference type="Pfam" id="PF07508">
    <property type="entry name" value="Recombinase"/>
    <property type="match status" value="1"/>
</dbReference>
<evidence type="ECO:0000313" key="3">
    <source>
        <dbReference type="EMBL" id="KKQ91547.1"/>
    </source>
</evidence>
<dbReference type="InterPro" id="IPR038109">
    <property type="entry name" value="DNA_bind_recomb_sf"/>
</dbReference>
<dbReference type="InterPro" id="IPR036162">
    <property type="entry name" value="Resolvase-like_N_sf"/>
</dbReference>
<dbReference type="Pfam" id="PF00239">
    <property type="entry name" value="Resolvase"/>
    <property type="match status" value="1"/>
</dbReference>
<feature type="domain" description="Recombinase" evidence="2">
    <location>
        <begin position="155"/>
        <end position="265"/>
    </location>
</feature>
<dbReference type="SMART" id="SM00857">
    <property type="entry name" value="Resolvase"/>
    <property type="match status" value="1"/>
</dbReference>
<gene>
    <name evidence="3" type="ORF">UT17_C0006G0022</name>
</gene>
<evidence type="ECO:0000313" key="4">
    <source>
        <dbReference type="Proteomes" id="UP000034774"/>
    </source>
</evidence>
<protein>
    <submittedName>
        <fullName evidence="3">Recombinase</fullName>
    </submittedName>
</protein>
<dbReference type="AlphaFoldDB" id="A0A0G0LKJ6"/>
<dbReference type="Proteomes" id="UP000034774">
    <property type="component" value="Unassembled WGS sequence"/>
</dbReference>
<dbReference type="SUPFAM" id="SSF53041">
    <property type="entry name" value="Resolvase-like"/>
    <property type="match status" value="1"/>
</dbReference>